<keyword evidence="3 8" id="KW-0597">Phosphoprotein</keyword>
<dbReference type="InterPro" id="IPR011006">
    <property type="entry name" value="CheY-like_superfamily"/>
</dbReference>
<gene>
    <name evidence="10" type="ORF">BK750_03600</name>
</gene>
<accession>A0A9X6MGZ7</accession>
<dbReference type="GO" id="GO:0003677">
    <property type="term" value="F:DNA binding"/>
    <property type="evidence" value="ECO:0007669"/>
    <property type="project" value="UniProtKB-KW"/>
</dbReference>
<dbReference type="AlphaFoldDB" id="A0A9X6MGZ7"/>
<dbReference type="GO" id="GO:0005737">
    <property type="term" value="C:cytoplasm"/>
    <property type="evidence" value="ECO:0007669"/>
    <property type="project" value="UniProtKB-SubCell"/>
</dbReference>
<protein>
    <submittedName>
        <fullName evidence="10">LuxR family transcriptional regulator</fullName>
    </submittedName>
</protein>
<dbReference type="SMART" id="SM00448">
    <property type="entry name" value="REC"/>
    <property type="match status" value="1"/>
</dbReference>
<name>A0A9X6MGZ7_BACTJ</name>
<dbReference type="PRINTS" id="PR00038">
    <property type="entry name" value="HTHLUXR"/>
</dbReference>
<dbReference type="EMBL" id="MOOS01000041">
    <property type="protein sequence ID" value="OUB76966.1"/>
    <property type="molecule type" value="Genomic_DNA"/>
</dbReference>
<keyword evidence="6" id="KW-0238">DNA-binding</keyword>
<comment type="caution">
    <text evidence="10">The sequence shown here is derived from an EMBL/GenBank/DDBJ whole genome shotgun (WGS) entry which is preliminary data.</text>
</comment>
<dbReference type="Gene3D" id="1.10.10.10">
    <property type="entry name" value="Winged helix-like DNA-binding domain superfamily/Winged helix DNA-binding domain"/>
    <property type="match status" value="1"/>
</dbReference>
<dbReference type="PANTHER" id="PTHR43214">
    <property type="entry name" value="TWO-COMPONENT RESPONSE REGULATOR"/>
    <property type="match status" value="1"/>
</dbReference>
<dbReference type="InterPro" id="IPR001789">
    <property type="entry name" value="Sig_transdc_resp-reg_receiver"/>
</dbReference>
<proteinExistence type="predicted"/>
<dbReference type="SUPFAM" id="SSF46894">
    <property type="entry name" value="C-terminal effector domain of the bipartite response regulators"/>
    <property type="match status" value="1"/>
</dbReference>
<evidence type="ECO:0000259" key="9">
    <source>
        <dbReference type="PROSITE" id="PS50110"/>
    </source>
</evidence>
<dbReference type="Pfam" id="PF00072">
    <property type="entry name" value="Response_reg"/>
    <property type="match status" value="1"/>
</dbReference>
<keyword evidence="4" id="KW-0902">Two-component regulatory system</keyword>
<keyword evidence="7" id="KW-0804">Transcription</keyword>
<dbReference type="InterPro" id="IPR039420">
    <property type="entry name" value="WalR-like"/>
</dbReference>
<dbReference type="Proteomes" id="UP000194853">
    <property type="component" value="Unassembled WGS sequence"/>
</dbReference>
<dbReference type="InterPro" id="IPR000792">
    <property type="entry name" value="Tscrpt_reg_LuxR_C"/>
</dbReference>
<evidence type="ECO:0000256" key="1">
    <source>
        <dbReference type="ARBA" id="ARBA00004496"/>
    </source>
</evidence>
<comment type="subcellular location">
    <subcellularLocation>
        <location evidence="1">Cytoplasm</location>
    </subcellularLocation>
</comment>
<dbReference type="InterPro" id="IPR036388">
    <property type="entry name" value="WH-like_DNA-bd_sf"/>
</dbReference>
<dbReference type="PROSITE" id="PS50110">
    <property type="entry name" value="RESPONSE_REGULATORY"/>
    <property type="match status" value="1"/>
</dbReference>
<evidence type="ECO:0000256" key="7">
    <source>
        <dbReference type="ARBA" id="ARBA00023163"/>
    </source>
</evidence>
<sequence>MGKIRIMIVEDDAVYMKLICQLIEKETDMCVKIKAYSKEDAINIDCKEIDVALLDLTLSNDVECLGGLEVAKILKQKGLQQIIMLTSHDEEEIILKAFDAGAKNYIMKAYYKDIPKVCRDAYLGQSSIHHDVSDVVLNGLKTERMLRDLTSAEREVYKLKEKGLSKKEIASKLFKSPETVKKLLKKIKDKINH</sequence>
<evidence type="ECO:0000256" key="4">
    <source>
        <dbReference type="ARBA" id="ARBA00023012"/>
    </source>
</evidence>
<evidence type="ECO:0000256" key="5">
    <source>
        <dbReference type="ARBA" id="ARBA00023015"/>
    </source>
</evidence>
<dbReference type="PANTHER" id="PTHR43214:SF43">
    <property type="entry name" value="TWO-COMPONENT RESPONSE REGULATOR"/>
    <property type="match status" value="1"/>
</dbReference>
<feature type="modified residue" description="4-aspartylphosphate" evidence="8">
    <location>
        <position position="55"/>
    </location>
</feature>
<dbReference type="GO" id="GO:0000160">
    <property type="term" value="P:phosphorelay signal transduction system"/>
    <property type="evidence" value="ECO:0007669"/>
    <property type="project" value="UniProtKB-KW"/>
</dbReference>
<keyword evidence="5" id="KW-0805">Transcription regulation</keyword>
<reference evidence="10 11" key="1">
    <citation type="submission" date="2016-10" db="EMBL/GenBank/DDBJ databases">
        <title>Comparative genomics of Bacillus thuringiensis reveals a path to pathogens against multiple invertebrate hosts.</title>
        <authorList>
            <person name="Zheng J."/>
            <person name="Gao Q."/>
            <person name="Liu H."/>
            <person name="Peng D."/>
            <person name="Ruan L."/>
            <person name="Sun M."/>
        </authorList>
    </citation>
    <scope>NUCLEOTIDE SEQUENCE [LARGE SCALE GENOMIC DNA]</scope>
    <source>
        <strain evidence="10">BGSC 4CF1</strain>
    </source>
</reference>
<dbReference type="Pfam" id="PF00196">
    <property type="entry name" value="GerE"/>
    <property type="match status" value="1"/>
</dbReference>
<feature type="domain" description="Response regulatory" evidence="9">
    <location>
        <begin position="5"/>
        <end position="123"/>
    </location>
</feature>
<dbReference type="GO" id="GO:0006355">
    <property type="term" value="P:regulation of DNA-templated transcription"/>
    <property type="evidence" value="ECO:0007669"/>
    <property type="project" value="InterPro"/>
</dbReference>
<dbReference type="Gene3D" id="3.40.50.2300">
    <property type="match status" value="1"/>
</dbReference>
<evidence type="ECO:0000313" key="10">
    <source>
        <dbReference type="EMBL" id="OUB76966.1"/>
    </source>
</evidence>
<keyword evidence="2" id="KW-0963">Cytoplasm</keyword>
<evidence type="ECO:0000256" key="8">
    <source>
        <dbReference type="PROSITE-ProRule" id="PRU00169"/>
    </source>
</evidence>
<evidence type="ECO:0000256" key="6">
    <source>
        <dbReference type="ARBA" id="ARBA00023125"/>
    </source>
</evidence>
<dbReference type="SUPFAM" id="SSF52172">
    <property type="entry name" value="CheY-like"/>
    <property type="match status" value="1"/>
</dbReference>
<dbReference type="InterPro" id="IPR016032">
    <property type="entry name" value="Sig_transdc_resp-reg_C-effctor"/>
</dbReference>
<evidence type="ECO:0000313" key="11">
    <source>
        <dbReference type="Proteomes" id="UP000194853"/>
    </source>
</evidence>
<organism evidence="10 11">
    <name type="scientific">Bacillus thuringiensis subsp. jegathesan</name>
    <dbReference type="NCBI Taxonomy" id="56955"/>
    <lineage>
        <taxon>Bacteria</taxon>
        <taxon>Bacillati</taxon>
        <taxon>Bacillota</taxon>
        <taxon>Bacilli</taxon>
        <taxon>Bacillales</taxon>
        <taxon>Bacillaceae</taxon>
        <taxon>Bacillus</taxon>
        <taxon>Bacillus cereus group</taxon>
    </lineage>
</organism>
<evidence type="ECO:0000256" key="2">
    <source>
        <dbReference type="ARBA" id="ARBA00022490"/>
    </source>
</evidence>
<evidence type="ECO:0000256" key="3">
    <source>
        <dbReference type="ARBA" id="ARBA00022553"/>
    </source>
</evidence>
<dbReference type="RefSeq" id="WP_086403733.1">
    <property type="nucleotide sequence ID" value="NZ_MOOS01000041.1"/>
</dbReference>